<sequence length="439" mass="49998">GGDPSQKRNDILEITTSSLSTLARLPWGSRSLNEVSTEDPGTRIQLFEFGCPSLYFSTEACPFCRRVREAITELDLSVEVYPCPKGSLKHREMVRRIGGKEQFPFLLDPNTGTSMYESVSEFYVYEVKNFSPIFNVVCDAHQPYFDDGGLPPVYDEYSDDYEYLRSLTDKRRDYDDFLEDEKFQFIDLSAFIDPTWEDFEAHYASQATPSLHQLQVIFRARRLLGFGLRRSCENTVATSIGTSAGYGKFRGRIQGSKFKVYGIVDFDMQNEFDDFEGEIVKYLFQQYGSGRRPSMGLLGSTLVSGWMPTILRAGRGMTLWDKAKLDPPTEKLEVFSYENNPVRLCFCIHYQLLLQHQPNAAFIYHFSQYARIVREALCELELPYILQSVGKGSSRLKLLLQASGSEEVPFLVDPNNGTQLGGYDKILLYLFSAYSAPGQ</sequence>
<accession>A0A7J7MYC0</accession>
<organism evidence="2 3">
    <name type="scientific">Kingdonia uniflora</name>
    <dbReference type="NCBI Taxonomy" id="39325"/>
    <lineage>
        <taxon>Eukaryota</taxon>
        <taxon>Viridiplantae</taxon>
        <taxon>Streptophyta</taxon>
        <taxon>Embryophyta</taxon>
        <taxon>Tracheophyta</taxon>
        <taxon>Spermatophyta</taxon>
        <taxon>Magnoliopsida</taxon>
        <taxon>Ranunculales</taxon>
        <taxon>Circaeasteraceae</taxon>
        <taxon>Kingdonia</taxon>
    </lineage>
</organism>
<feature type="domain" description="GST N-terminal" evidence="1">
    <location>
        <begin position="56"/>
        <end position="119"/>
    </location>
</feature>
<dbReference type="PANTHER" id="PTHR45288:SF2">
    <property type="entry name" value="THIOREDOXIN FAMILY PROTEIN"/>
    <property type="match status" value="1"/>
</dbReference>
<dbReference type="InterPro" id="IPR036249">
    <property type="entry name" value="Thioredoxin-like_sf"/>
</dbReference>
<protein>
    <recommendedName>
        <fullName evidence="1">GST N-terminal domain-containing protein</fullName>
    </recommendedName>
</protein>
<name>A0A7J7MYC0_9MAGN</name>
<dbReference type="SUPFAM" id="SSF52833">
    <property type="entry name" value="Thioredoxin-like"/>
    <property type="match status" value="2"/>
</dbReference>
<evidence type="ECO:0000313" key="2">
    <source>
        <dbReference type="EMBL" id="KAF6159678.1"/>
    </source>
</evidence>
<dbReference type="Proteomes" id="UP000541444">
    <property type="component" value="Unassembled WGS sequence"/>
</dbReference>
<evidence type="ECO:0000259" key="1">
    <source>
        <dbReference type="Pfam" id="PF13417"/>
    </source>
</evidence>
<dbReference type="OrthoDB" id="422574at2759"/>
<dbReference type="InterPro" id="IPR004045">
    <property type="entry name" value="Glutathione_S-Trfase_N"/>
</dbReference>
<keyword evidence="3" id="KW-1185">Reference proteome</keyword>
<reference evidence="2 3" key="1">
    <citation type="journal article" date="2020" name="IScience">
        <title>Genome Sequencing of the Endangered Kingdonia uniflora (Circaeasteraceae, Ranunculales) Reveals Potential Mechanisms of Evolutionary Specialization.</title>
        <authorList>
            <person name="Sun Y."/>
            <person name="Deng T."/>
            <person name="Zhang A."/>
            <person name="Moore M.J."/>
            <person name="Landis J.B."/>
            <person name="Lin N."/>
            <person name="Zhang H."/>
            <person name="Zhang X."/>
            <person name="Huang J."/>
            <person name="Zhang X."/>
            <person name="Sun H."/>
            <person name="Wang H."/>
        </authorList>
    </citation>
    <scope>NUCLEOTIDE SEQUENCE [LARGE SCALE GENOMIC DNA]</scope>
    <source>
        <strain evidence="2">TB1705</strain>
        <tissue evidence="2">Leaf</tissue>
    </source>
</reference>
<feature type="domain" description="GST N-terminal" evidence="1">
    <location>
        <begin position="363"/>
        <end position="437"/>
    </location>
</feature>
<dbReference type="AlphaFoldDB" id="A0A7J7MYC0"/>
<dbReference type="PANTHER" id="PTHR45288">
    <property type="entry name" value="THIOREDOXIN FAMILY PROTEIN"/>
    <property type="match status" value="1"/>
</dbReference>
<proteinExistence type="predicted"/>
<dbReference type="GO" id="GO:0009507">
    <property type="term" value="C:chloroplast"/>
    <property type="evidence" value="ECO:0007669"/>
    <property type="project" value="TreeGrafter"/>
</dbReference>
<feature type="non-terminal residue" evidence="2">
    <location>
        <position position="1"/>
    </location>
</feature>
<dbReference type="Gene3D" id="3.40.30.10">
    <property type="entry name" value="Glutaredoxin"/>
    <property type="match status" value="2"/>
</dbReference>
<comment type="caution">
    <text evidence="2">The sequence shown here is derived from an EMBL/GenBank/DDBJ whole genome shotgun (WGS) entry which is preliminary data.</text>
</comment>
<dbReference type="Pfam" id="PF13417">
    <property type="entry name" value="GST_N_3"/>
    <property type="match status" value="2"/>
</dbReference>
<evidence type="ECO:0000313" key="3">
    <source>
        <dbReference type="Proteomes" id="UP000541444"/>
    </source>
</evidence>
<gene>
    <name evidence="2" type="ORF">GIB67_029936</name>
</gene>
<dbReference type="PROSITE" id="PS51354">
    <property type="entry name" value="GLUTAREDOXIN_2"/>
    <property type="match status" value="1"/>
</dbReference>
<dbReference type="EMBL" id="JACGCM010001188">
    <property type="protein sequence ID" value="KAF6159678.1"/>
    <property type="molecule type" value="Genomic_DNA"/>
</dbReference>